<accession>A0ABV1Q908</accession>
<gene>
    <name evidence="1" type="ORF">ABR748_25890</name>
</gene>
<dbReference type="Proteomes" id="UP001456562">
    <property type="component" value="Unassembled WGS sequence"/>
</dbReference>
<sequence>MPVYEPWAGEPDVLAEASEVGRRAAAWIRSLPGPPVPCPVSTWLAGALPGAVETAMGSLDPADCDRMGPDGRIIEGTGGVDAGTMSVLSVVPCVLSEAAWLTPDQQVRLLAVACVVSGIVRLLADDPGTEILHSLVSRMCTTLDHCGATLGHRGR</sequence>
<evidence type="ECO:0000313" key="2">
    <source>
        <dbReference type="Proteomes" id="UP001456562"/>
    </source>
</evidence>
<dbReference type="RefSeq" id="WP_350240369.1">
    <property type="nucleotide sequence ID" value="NZ_JBEJUE010000026.1"/>
</dbReference>
<evidence type="ECO:0000313" key="1">
    <source>
        <dbReference type="EMBL" id="MER0427635.1"/>
    </source>
</evidence>
<reference evidence="1 2" key="1">
    <citation type="submission" date="2024-01" db="EMBL/GenBank/DDBJ databases">
        <title>Metagenomic exploration of the rhizosphere soil microbial community and their significance in facilitating the development of wild simulated ginseng.</title>
        <authorList>
            <person name="Huang J."/>
        </authorList>
    </citation>
    <scope>NUCLEOTIDE SEQUENCE [LARGE SCALE GENOMIC DNA]</scope>
    <source>
        <strain evidence="1 2">WY141</strain>
    </source>
</reference>
<proteinExistence type="predicted"/>
<dbReference type="EMBL" id="JBEJUE010000026">
    <property type="protein sequence ID" value="MER0427635.1"/>
    <property type="molecule type" value="Genomic_DNA"/>
</dbReference>
<organism evidence="1 2">
    <name type="scientific">Streptomyces microflavus</name>
    <name type="common">Streptomyces lipmanii</name>
    <dbReference type="NCBI Taxonomy" id="1919"/>
    <lineage>
        <taxon>Bacteria</taxon>
        <taxon>Bacillati</taxon>
        <taxon>Actinomycetota</taxon>
        <taxon>Actinomycetes</taxon>
        <taxon>Kitasatosporales</taxon>
        <taxon>Streptomycetaceae</taxon>
        <taxon>Streptomyces</taxon>
    </lineage>
</organism>
<keyword evidence="2" id="KW-1185">Reference proteome</keyword>
<comment type="caution">
    <text evidence="1">The sequence shown here is derived from an EMBL/GenBank/DDBJ whole genome shotgun (WGS) entry which is preliminary data.</text>
</comment>
<protein>
    <submittedName>
        <fullName evidence="1">Uncharacterized protein</fullName>
    </submittedName>
</protein>
<name>A0ABV1Q908_STRMI</name>